<dbReference type="GO" id="GO:0051301">
    <property type="term" value="P:cell division"/>
    <property type="evidence" value="ECO:0007669"/>
    <property type="project" value="TreeGrafter"/>
</dbReference>
<feature type="repeat" description="TPR" evidence="3">
    <location>
        <begin position="764"/>
        <end position="797"/>
    </location>
</feature>
<dbReference type="PANTHER" id="PTHR12558">
    <property type="entry name" value="CELL DIVISION CYCLE 16,23,27"/>
    <property type="match status" value="1"/>
</dbReference>
<dbReference type="SUPFAM" id="SSF48452">
    <property type="entry name" value="TPR-like"/>
    <property type="match status" value="2"/>
</dbReference>
<feature type="repeat" description="TPR" evidence="3">
    <location>
        <begin position="594"/>
        <end position="627"/>
    </location>
</feature>
<sequence length="819" mass="90595">MSPTNPYIVSQLRYSIYYHLDNHLNENALFLAERLHAYEPREADSWYLLALCHLRLGRLKSAHEYSRPSGTKSNHLGCAYVFAEACRGLDRPMEGINALERTRNHWGETNHWSEWIVSKSGGVGTAGRRLISLWHAYDDIKKAVDCYVEALKLNPFMWDAFLGLCNTGANIRVQNIFKITPEMVALLSTTMPSDSPSASQPFSEELGNGPLQSQHNNNNPSHLSPQSDLFSFPSGRSLNNDGNLSGLFQKFNESSAAGVNGSAGNGALAFEGLGTPTGPGVNVDASEGAVAVAAVIEPPRAPMRKTRTLQGLGLDFSIDAPPKMRPASSRSRNRTRGGDTDDTSDSTSTVRNQPTVATAGERKRTISGQASHPSSLHVSDPTAAPQRRSVRLFNQIRPTSSKLSSSTGSAGLREGREVKKVKATGTKGRTGPTSLTVGRVVSGNRKFTDEMDLDPKDARQTVIANAPSTGVSKPVAQETAKQEEALQWLLDLFKKLGSGYFALTHFQSHDALQIFNSIATPQRETPWVLAHIARAHHEQSSYAEAEKYFMKVRSMAPTRMEDMEVFSTVLWYQKKDVDLAFLAHELIEQDRLSPQAWCAIGNSFSVQREHDQAIKCFKRATQLNPKFAYGFTLQGHEHTSNEEYDKALAAYRSAITAESRHYNGWYGLGKVYEKLGKYDVAEKHFRTAAAINPTNTVLICCIGMVMEKLKNPRAALLQYTKASELQPRSAHSRYKKARVLMQIGQLDLAQVELTAVKDMAPDEATVHFLLGRLYKMKHQKANAIKHFTIALNLDPKAGGLIKEAIESLEDDDDDDDYQI</sequence>
<dbReference type="EMBL" id="JAGHQM010000312">
    <property type="protein sequence ID" value="KAH0562650.1"/>
    <property type="molecule type" value="Genomic_DNA"/>
</dbReference>
<comment type="similarity">
    <text evidence="2">Belongs to the APC3/CDC27 family.</text>
</comment>
<dbReference type="GO" id="GO:0005737">
    <property type="term" value="C:cytoplasm"/>
    <property type="evidence" value="ECO:0007669"/>
    <property type="project" value="TreeGrafter"/>
</dbReference>
<dbReference type="GO" id="GO:0031145">
    <property type="term" value="P:anaphase-promoting complex-dependent catabolic process"/>
    <property type="evidence" value="ECO:0007669"/>
    <property type="project" value="TreeGrafter"/>
</dbReference>
<comment type="caution">
    <text evidence="5">The sequence shown here is derived from an EMBL/GenBank/DDBJ whole genome shotgun (WGS) entry which is preliminary data.</text>
</comment>
<feature type="compositionally biased region" description="Polar residues" evidence="4">
    <location>
        <begin position="210"/>
        <end position="235"/>
    </location>
</feature>
<evidence type="ECO:0000256" key="1">
    <source>
        <dbReference type="ARBA" id="ARBA00022803"/>
    </source>
</evidence>
<feature type="compositionally biased region" description="Polar residues" evidence="4">
    <location>
        <begin position="190"/>
        <end position="202"/>
    </location>
</feature>
<evidence type="ECO:0000256" key="3">
    <source>
        <dbReference type="PROSITE-ProRule" id="PRU00339"/>
    </source>
</evidence>
<dbReference type="AlphaFoldDB" id="A0A9P8LEJ9"/>
<dbReference type="GO" id="GO:0016567">
    <property type="term" value="P:protein ubiquitination"/>
    <property type="evidence" value="ECO:0007669"/>
    <property type="project" value="TreeGrafter"/>
</dbReference>
<keyword evidence="6" id="KW-1185">Reference proteome</keyword>
<feature type="compositionally biased region" description="Low complexity" evidence="4">
    <location>
        <begin position="399"/>
        <end position="412"/>
    </location>
</feature>
<evidence type="ECO:0000313" key="6">
    <source>
        <dbReference type="Proteomes" id="UP000750711"/>
    </source>
</evidence>
<dbReference type="Pfam" id="PF00515">
    <property type="entry name" value="TPR_1"/>
    <property type="match status" value="1"/>
</dbReference>
<dbReference type="Gene3D" id="1.25.40.10">
    <property type="entry name" value="Tetratricopeptide repeat domain"/>
    <property type="match status" value="4"/>
</dbReference>
<gene>
    <name evidence="5" type="ORF">GP486_002666</name>
</gene>
<evidence type="ECO:0000256" key="2">
    <source>
        <dbReference type="ARBA" id="ARBA00038210"/>
    </source>
</evidence>
<dbReference type="GO" id="GO:0005680">
    <property type="term" value="C:anaphase-promoting complex"/>
    <property type="evidence" value="ECO:0007669"/>
    <property type="project" value="UniProtKB-ARBA"/>
</dbReference>
<protein>
    <recommendedName>
        <fullName evidence="7">TPR-like protein</fullName>
    </recommendedName>
</protein>
<keyword evidence="1 3" id="KW-0802">TPR repeat</keyword>
<dbReference type="GO" id="GO:0007091">
    <property type="term" value="P:metaphase/anaphase transition of mitotic cell cycle"/>
    <property type="evidence" value="ECO:0007669"/>
    <property type="project" value="TreeGrafter"/>
</dbReference>
<dbReference type="InterPro" id="IPR011990">
    <property type="entry name" value="TPR-like_helical_dom_sf"/>
</dbReference>
<evidence type="ECO:0000313" key="5">
    <source>
        <dbReference type="EMBL" id="KAH0562650.1"/>
    </source>
</evidence>
<name>A0A9P8LEJ9_9PEZI</name>
<dbReference type="Pfam" id="PF13432">
    <property type="entry name" value="TPR_16"/>
    <property type="match status" value="1"/>
</dbReference>
<feature type="compositionally biased region" description="Polar residues" evidence="4">
    <location>
        <begin position="366"/>
        <end position="377"/>
    </location>
</feature>
<feature type="region of interest" description="Disordered" evidence="4">
    <location>
        <begin position="312"/>
        <end position="437"/>
    </location>
</feature>
<dbReference type="Pfam" id="PF12895">
    <property type="entry name" value="ANAPC3"/>
    <property type="match status" value="1"/>
</dbReference>
<reference evidence="5" key="1">
    <citation type="submission" date="2021-03" db="EMBL/GenBank/DDBJ databases">
        <title>Comparative genomics and phylogenomic investigation of the class Geoglossomycetes provide insights into ecological specialization and systematics.</title>
        <authorList>
            <person name="Melie T."/>
            <person name="Pirro S."/>
            <person name="Miller A.N."/>
            <person name="Quandt A."/>
        </authorList>
    </citation>
    <scope>NUCLEOTIDE SEQUENCE</scope>
    <source>
        <strain evidence="5">CAQ_001_2017</strain>
    </source>
</reference>
<organism evidence="5 6">
    <name type="scientific">Trichoglossum hirsutum</name>
    <dbReference type="NCBI Taxonomy" id="265104"/>
    <lineage>
        <taxon>Eukaryota</taxon>
        <taxon>Fungi</taxon>
        <taxon>Dikarya</taxon>
        <taxon>Ascomycota</taxon>
        <taxon>Pezizomycotina</taxon>
        <taxon>Geoglossomycetes</taxon>
        <taxon>Geoglossales</taxon>
        <taxon>Geoglossaceae</taxon>
        <taxon>Trichoglossum</taxon>
    </lineage>
</organism>
<feature type="repeat" description="TPR" evidence="3">
    <location>
        <begin position="662"/>
        <end position="695"/>
    </location>
</feature>
<dbReference type="PANTHER" id="PTHR12558:SF13">
    <property type="entry name" value="CELL DIVISION CYCLE PROTEIN 27 HOMOLOG"/>
    <property type="match status" value="1"/>
</dbReference>
<dbReference type="Proteomes" id="UP000750711">
    <property type="component" value="Unassembled WGS sequence"/>
</dbReference>
<evidence type="ECO:0008006" key="7">
    <source>
        <dbReference type="Google" id="ProtNLM"/>
    </source>
</evidence>
<proteinExistence type="inferred from homology"/>
<dbReference type="PROSITE" id="PS50005">
    <property type="entry name" value="TPR"/>
    <property type="match status" value="3"/>
</dbReference>
<evidence type="ECO:0000256" key="4">
    <source>
        <dbReference type="SAM" id="MobiDB-lite"/>
    </source>
</evidence>
<accession>A0A9P8LEJ9</accession>
<dbReference type="SMART" id="SM00028">
    <property type="entry name" value="TPR"/>
    <property type="match status" value="8"/>
</dbReference>
<feature type="region of interest" description="Disordered" evidence="4">
    <location>
        <begin position="190"/>
        <end position="235"/>
    </location>
</feature>
<dbReference type="InterPro" id="IPR019734">
    <property type="entry name" value="TPR_rpt"/>
</dbReference>